<evidence type="ECO:0000256" key="1">
    <source>
        <dbReference type="SAM" id="MobiDB-lite"/>
    </source>
</evidence>
<accession>A0A2K3DUZ5</accession>
<dbReference type="RefSeq" id="XP_042925477.1">
    <property type="nucleotide sequence ID" value="XM_043060348.1"/>
</dbReference>
<proteinExistence type="predicted"/>
<dbReference type="GeneID" id="66052655"/>
<feature type="compositionally biased region" description="Low complexity" evidence="1">
    <location>
        <begin position="1"/>
        <end position="15"/>
    </location>
</feature>
<dbReference type="InParanoid" id="A0A2K3DUZ5"/>
<dbReference type="Gramene" id="PNW84371">
    <property type="protein sequence ID" value="PNW84371"/>
    <property type="gene ID" value="CHLRE_03g143687v5"/>
</dbReference>
<dbReference type="EMBL" id="CM008964">
    <property type="protein sequence ID" value="PNW84371.1"/>
    <property type="molecule type" value="Genomic_DNA"/>
</dbReference>
<feature type="region of interest" description="Disordered" evidence="1">
    <location>
        <begin position="1"/>
        <end position="27"/>
    </location>
</feature>
<gene>
    <name evidence="2" type="ORF">CHLRE_03g143687v5</name>
</gene>
<keyword evidence="3" id="KW-1185">Reference proteome</keyword>
<dbReference type="Proteomes" id="UP000006906">
    <property type="component" value="Chromosome 3"/>
</dbReference>
<evidence type="ECO:0000313" key="2">
    <source>
        <dbReference type="EMBL" id="PNW84371.1"/>
    </source>
</evidence>
<organism evidence="2 3">
    <name type="scientific">Chlamydomonas reinhardtii</name>
    <name type="common">Chlamydomonas smithii</name>
    <dbReference type="NCBI Taxonomy" id="3055"/>
    <lineage>
        <taxon>Eukaryota</taxon>
        <taxon>Viridiplantae</taxon>
        <taxon>Chlorophyta</taxon>
        <taxon>core chlorophytes</taxon>
        <taxon>Chlorophyceae</taxon>
        <taxon>CS clade</taxon>
        <taxon>Chlamydomonadales</taxon>
        <taxon>Chlamydomonadaceae</taxon>
        <taxon>Chlamydomonas</taxon>
    </lineage>
</organism>
<protein>
    <submittedName>
        <fullName evidence="2">Uncharacterized protein</fullName>
    </submittedName>
</protein>
<evidence type="ECO:0000313" key="3">
    <source>
        <dbReference type="Proteomes" id="UP000006906"/>
    </source>
</evidence>
<dbReference type="KEGG" id="cre:CHLRE_03g143687v5"/>
<sequence length="58" mass="5899">MRQGWKGAAGAVGKGVEAEGSEGDAGKEGTVVEGITAFMHRFQSTSCCSDDGVCVVAY</sequence>
<dbReference type="AlphaFoldDB" id="A0A2K3DUZ5"/>
<reference evidence="2 3" key="1">
    <citation type="journal article" date="2007" name="Science">
        <title>The Chlamydomonas genome reveals the evolution of key animal and plant functions.</title>
        <authorList>
            <person name="Merchant S.S."/>
            <person name="Prochnik S.E."/>
            <person name="Vallon O."/>
            <person name="Harris E.H."/>
            <person name="Karpowicz S.J."/>
            <person name="Witman G.B."/>
            <person name="Terry A."/>
            <person name="Salamov A."/>
            <person name="Fritz-Laylin L.K."/>
            <person name="Marechal-Drouard L."/>
            <person name="Marshall W.F."/>
            <person name="Qu L.H."/>
            <person name="Nelson D.R."/>
            <person name="Sanderfoot A.A."/>
            <person name="Spalding M.H."/>
            <person name="Kapitonov V.V."/>
            <person name="Ren Q."/>
            <person name="Ferris P."/>
            <person name="Lindquist E."/>
            <person name="Shapiro H."/>
            <person name="Lucas S.M."/>
            <person name="Grimwood J."/>
            <person name="Schmutz J."/>
            <person name="Cardol P."/>
            <person name="Cerutti H."/>
            <person name="Chanfreau G."/>
            <person name="Chen C.L."/>
            <person name="Cognat V."/>
            <person name="Croft M.T."/>
            <person name="Dent R."/>
            <person name="Dutcher S."/>
            <person name="Fernandez E."/>
            <person name="Fukuzawa H."/>
            <person name="Gonzalez-Ballester D."/>
            <person name="Gonzalez-Halphen D."/>
            <person name="Hallmann A."/>
            <person name="Hanikenne M."/>
            <person name="Hippler M."/>
            <person name="Inwood W."/>
            <person name="Jabbari K."/>
            <person name="Kalanon M."/>
            <person name="Kuras R."/>
            <person name="Lefebvre P.A."/>
            <person name="Lemaire S.D."/>
            <person name="Lobanov A.V."/>
            <person name="Lohr M."/>
            <person name="Manuell A."/>
            <person name="Meier I."/>
            <person name="Mets L."/>
            <person name="Mittag M."/>
            <person name="Mittelmeier T."/>
            <person name="Moroney J.V."/>
            <person name="Moseley J."/>
            <person name="Napoli C."/>
            <person name="Nedelcu A.M."/>
            <person name="Niyogi K."/>
            <person name="Novoselov S.V."/>
            <person name="Paulsen I.T."/>
            <person name="Pazour G."/>
            <person name="Purton S."/>
            <person name="Ral J.P."/>
            <person name="Riano-Pachon D.M."/>
            <person name="Riekhof W."/>
            <person name="Rymarquis L."/>
            <person name="Schroda M."/>
            <person name="Stern D."/>
            <person name="Umen J."/>
            <person name="Willows R."/>
            <person name="Wilson N."/>
            <person name="Zimmer S.L."/>
            <person name="Allmer J."/>
            <person name="Balk J."/>
            <person name="Bisova K."/>
            <person name="Chen C.J."/>
            <person name="Elias M."/>
            <person name="Gendler K."/>
            <person name="Hauser C."/>
            <person name="Lamb M.R."/>
            <person name="Ledford H."/>
            <person name="Long J.C."/>
            <person name="Minagawa J."/>
            <person name="Page M.D."/>
            <person name="Pan J."/>
            <person name="Pootakham W."/>
            <person name="Roje S."/>
            <person name="Rose A."/>
            <person name="Stahlberg E."/>
            <person name="Terauchi A.M."/>
            <person name="Yang P."/>
            <person name="Ball S."/>
            <person name="Bowler C."/>
            <person name="Dieckmann C.L."/>
            <person name="Gladyshev V.N."/>
            <person name="Green P."/>
            <person name="Jorgensen R."/>
            <person name="Mayfield S."/>
            <person name="Mueller-Roeber B."/>
            <person name="Rajamani S."/>
            <person name="Sayre R.T."/>
            <person name="Brokstein P."/>
            <person name="Dubchak I."/>
            <person name="Goodstein D."/>
            <person name="Hornick L."/>
            <person name="Huang Y.W."/>
            <person name="Jhaveri J."/>
            <person name="Luo Y."/>
            <person name="Martinez D."/>
            <person name="Ngau W.C."/>
            <person name="Otillar B."/>
            <person name="Poliakov A."/>
            <person name="Porter A."/>
            <person name="Szajkowski L."/>
            <person name="Werner G."/>
            <person name="Zhou K."/>
            <person name="Grigoriev I.V."/>
            <person name="Rokhsar D.S."/>
            <person name="Grossman A.R."/>
        </authorList>
    </citation>
    <scope>NUCLEOTIDE SEQUENCE [LARGE SCALE GENOMIC DNA]</scope>
    <source>
        <strain evidence="3">CC-503</strain>
    </source>
</reference>
<name>A0A2K3DUZ5_CHLRE</name>